<evidence type="ECO:0000256" key="3">
    <source>
        <dbReference type="ARBA" id="ARBA00023274"/>
    </source>
</evidence>
<evidence type="ECO:0000256" key="5">
    <source>
        <dbReference type="HAMAP-Rule" id="MF_01366"/>
    </source>
</evidence>
<dbReference type="InterPro" id="IPR036899">
    <property type="entry name" value="Ribosomal_uL13_sf"/>
</dbReference>
<sequence>MKTKVLKKTEIKRNWHIIDAQGKILGRMATRIARILMGKDKPQYSPHIDCGDYVVVLNADKFKVTGNKMEDKFYYKHSFYLGGLKAVNLKLMLEKNPKKVLYHAVSGMLPKNKFRTKRLKRLKIYLGTEHPHKAQSPKEIQI</sequence>
<comment type="function">
    <text evidence="5">This protein is one of the early assembly proteins of the 50S ribosomal subunit, although it is not seen to bind rRNA by itself. It is important during the early stages of 50S assembly.</text>
</comment>
<dbReference type="GO" id="GO:0022625">
    <property type="term" value="C:cytosolic large ribosomal subunit"/>
    <property type="evidence" value="ECO:0007669"/>
    <property type="project" value="TreeGrafter"/>
</dbReference>
<keyword evidence="3 5" id="KW-0687">Ribonucleoprotein</keyword>
<dbReference type="PIRSF" id="PIRSF002181">
    <property type="entry name" value="Ribosomal_L13"/>
    <property type="match status" value="1"/>
</dbReference>
<organism evidence="6">
    <name type="scientific">candidate division WOR-3 bacterium</name>
    <dbReference type="NCBI Taxonomy" id="2052148"/>
    <lineage>
        <taxon>Bacteria</taxon>
        <taxon>Bacteria division WOR-3</taxon>
    </lineage>
</organism>
<dbReference type="NCBIfam" id="TIGR01066">
    <property type="entry name" value="rplM_bact"/>
    <property type="match status" value="1"/>
</dbReference>
<dbReference type="SUPFAM" id="SSF52161">
    <property type="entry name" value="Ribosomal protein L13"/>
    <property type="match status" value="1"/>
</dbReference>
<comment type="subunit">
    <text evidence="5">Part of the 50S ribosomal subunit.</text>
</comment>
<protein>
    <recommendedName>
        <fullName evidence="4 5">Large ribosomal subunit protein uL13</fullName>
    </recommendedName>
</protein>
<dbReference type="PANTHER" id="PTHR11545">
    <property type="entry name" value="RIBOSOMAL PROTEIN L13"/>
    <property type="match status" value="1"/>
</dbReference>
<dbReference type="GO" id="GO:0003729">
    <property type="term" value="F:mRNA binding"/>
    <property type="evidence" value="ECO:0007669"/>
    <property type="project" value="TreeGrafter"/>
</dbReference>
<evidence type="ECO:0000256" key="4">
    <source>
        <dbReference type="ARBA" id="ARBA00035201"/>
    </source>
</evidence>
<comment type="caution">
    <text evidence="6">The sequence shown here is derived from an EMBL/GenBank/DDBJ whole genome shotgun (WGS) entry which is preliminary data.</text>
</comment>
<proteinExistence type="inferred from homology"/>
<gene>
    <name evidence="5" type="primary">rplM</name>
    <name evidence="6" type="ORF">ENV70_06650</name>
</gene>
<evidence type="ECO:0000256" key="1">
    <source>
        <dbReference type="ARBA" id="ARBA00006227"/>
    </source>
</evidence>
<dbReference type="FunFam" id="3.90.1180.10:FF:000001">
    <property type="entry name" value="50S ribosomal protein L13"/>
    <property type="match status" value="1"/>
</dbReference>
<dbReference type="InterPro" id="IPR005822">
    <property type="entry name" value="Ribosomal_uL13"/>
</dbReference>
<dbReference type="InterPro" id="IPR005823">
    <property type="entry name" value="Ribosomal_uL13_bac-type"/>
</dbReference>
<evidence type="ECO:0000313" key="6">
    <source>
        <dbReference type="EMBL" id="HHS63271.1"/>
    </source>
</evidence>
<dbReference type="AlphaFoldDB" id="A0A7C6AG73"/>
<dbReference type="GO" id="GO:0017148">
    <property type="term" value="P:negative regulation of translation"/>
    <property type="evidence" value="ECO:0007669"/>
    <property type="project" value="TreeGrafter"/>
</dbReference>
<dbReference type="HAMAP" id="MF_01366">
    <property type="entry name" value="Ribosomal_uL13"/>
    <property type="match status" value="1"/>
</dbReference>
<dbReference type="Gene3D" id="3.90.1180.10">
    <property type="entry name" value="Ribosomal protein L13"/>
    <property type="match status" value="1"/>
</dbReference>
<accession>A0A7C6AG73</accession>
<dbReference type="GO" id="GO:0003735">
    <property type="term" value="F:structural constituent of ribosome"/>
    <property type="evidence" value="ECO:0007669"/>
    <property type="project" value="InterPro"/>
</dbReference>
<dbReference type="Pfam" id="PF00572">
    <property type="entry name" value="Ribosomal_L13"/>
    <property type="match status" value="1"/>
</dbReference>
<dbReference type="PANTHER" id="PTHR11545:SF2">
    <property type="entry name" value="LARGE RIBOSOMAL SUBUNIT PROTEIN UL13M"/>
    <property type="match status" value="1"/>
</dbReference>
<keyword evidence="2 5" id="KW-0689">Ribosomal protein</keyword>
<dbReference type="CDD" id="cd00392">
    <property type="entry name" value="Ribosomal_L13"/>
    <property type="match status" value="1"/>
</dbReference>
<reference evidence="6" key="1">
    <citation type="journal article" date="2020" name="mSystems">
        <title>Genome- and Community-Level Interaction Insights into Carbon Utilization and Element Cycling Functions of Hydrothermarchaeota in Hydrothermal Sediment.</title>
        <authorList>
            <person name="Zhou Z."/>
            <person name="Liu Y."/>
            <person name="Xu W."/>
            <person name="Pan J."/>
            <person name="Luo Z.H."/>
            <person name="Li M."/>
        </authorList>
    </citation>
    <scope>NUCLEOTIDE SEQUENCE [LARGE SCALE GENOMIC DNA]</scope>
    <source>
        <strain evidence="6">SpSt-783</strain>
    </source>
</reference>
<dbReference type="EMBL" id="DTHJ01000135">
    <property type="protein sequence ID" value="HHS63271.1"/>
    <property type="molecule type" value="Genomic_DNA"/>
</dbReference>
<dbReference type="GO" id="GO:0006412">
    <property type="term" value="P:translation"/>
    <property type="evidence" value="ECO:0007669"/>
    <property type="project" value="UniProtKB-UniRule"/>
</dbReference>
<name>A0A7C6AG73_UNCW3</name>
<comment type="similarity">
    <text evidence="1 5">Belongs to the universal ribosomal protein uL13 family.</text>
</comment>
<evidence type="ECO:0000256" key="2">
    <source>
        <dbReference type="ARBA" id="ARBA00022980"/>
    </source>
</evidence>